<dbReference type="OrthoDB" id="9805206at2"/>
<feature type="transmembrane region" description="Helical" evidence="1">
    <location>
        <begin position="32"/>
        <end position="51"/>
    </location>
</feature>
<keyword evidence="1" id="KW-1133">Transmembrane helix</keyword>
<feature type="transmembrane region" description="Helical" evidence="1">
    <location>
        <begin position="96"/>
        <end position="113"/>
    </location>
</feature>
<feature type="transmembrane region" description="Helical" evidence="1">
    <location>
        <begin position="72"/>
        <end position="90"/>
    </location>
</feature>
<evidence type="ECO:0000256" key="1">
    <source>
        <dbReference type="SAM" id="Phobius"/>
    </source>
</evidence>
<dbReference type="RefSeq" id="WP_149766822.1">
    <property type="nucleotide sequence ID" value="NZ_FTMK01000039.1"/>
</dbReference>
<evidence type="ECO:0008006" key="4">
    <source>
        <dbReference type="Google" id="ProtNLM"/>
    </source>
</evidence>
<dbReference type="PANTHER" id="PTHR38482:SF1">
    <property type="entry name" value="DMT FAMILY PROTEIN"/>
    <property type="match status" value="1"/>
</dbReference>
<evidence type="ECO:0000313" key="3">
    <source>
        <dbReference type="Proteomes" id="UP000323956"/>
    </source>
</evidence>
<dbReference type="Proteomes" id="UP000323956">
    <property type="component" value="Unassembled WGS sequence"/>
</dbReference>
<sequence length="117" mass="13177">MSRSYAYLLPVALLIMSNIFMTFAWYGHLKFHGRPIILIILVSWGIAFFEYCLAVPANRIGTQVYSTAELKVMQEVITLCVFAVFSVTYLGERITINHAVGFALICTGAFFVFRAPL</sequence>
<dbReference type="AlphaFoldDB" id="A0A1N6ZWC2"/>
<gene>
    <name evidence="2" type="ORF">SAMN05421641_13916</name>
</gene>
<evidence type="ECO:0000313" key="2">
    <source>
        <dbReference type="EMBL" id="SIR31128.1"/>
    </source>
</evidence>
<dbReference type="EMBL" id="FTMK01000039">
    <property type="protein sequence ID" value="SIR31128.1"/>
    <property type="molecule type" value="Genomic_DNA"/>
</dbReference>
<organism evidence="2 3">
    <name type="scientific">Paracoccus thiocyanatus</name>
    <dbReference type="NCBI Taxonomy" id="34006"/>
    <lineage>
        <taxon>Bacteria</taxon>
        <taxon>Pseudomonadati</taxon>
        <taxon>Pseudomonadota</taxon>
        <taxon>Alphaproteobacteria</taxon>
        <taxon>Rhodobacterales</taxon>
        <taxon>Paracoccaceae</taxon>
        <taxon>Paracoccus</taxon>
    </lineage>
</organism>
<dbReference type="PANTHER" id="PTHR38482">
    <property type="entry name" value="DMT FAMILY PROTEIN"/>
    <property type="match status" value="1"/>
</dbReference>
<feature type="transmembrane region" description="Helical" evidence="1">
    <location>
        <begin position="7"/>
        <end position="26"/>
    </location>
</feature>
<keyword evidence="1" id="KW-0812">Transmembrane</keyword>
<reference evidence="2 3" key="1">
    <citation type="submission" date="2017-01" db="EMBL/GenBank/DDBJ databases">
        <authorList>
            <person name="Varghese N."/>
            <person name="Submissions S."/>
        </authorList>
    </citation>
    <scope>NUCLEOTIDE SEQUENCE [LARGE SCALE GENOMIC DNA]</scope>
    <source>
        <strain evidence="2 3">ATCC 700171</strain>
    </source>
</reference>
<accession>A0A1N6ZWC2</accession>
<dbReference type="PIRSF" id="PIRSF021239">
    <property type="entry name" value="UCP021239"/>
    <property type="match status" value="1"/>
</dbReference>
<dbReference type="InterPro" id="IPR007437">
    <property type="entry name" value="DUF486"/>
</dbReference>
<proteinExistence type="predicted"/>
<dbReference type="Pfam" id="PF04342">
    <property type="entry name" value="DMT_6"/>
    <property type="match status" value="1"/>
</dbReference>
<name>A0A1N6ZWC2_9RHOB</name>
<keyword evidence="1" id="KW-0472">Membrane</keyword>
<protein>
    <recommendedName>
        <fullName evidence="4">DMT family protein</fullName>
    </recommendedName>
</protein>